<dbReference type="PANTHER" id="PTHR43289:SF34">
    <property type="entry name" value="SERINE_THREONINE-PROTEIN KINASE YBDM-RELATED"/>
    <property type="match status" value="1"/>
</dbReference>
<evidence type="ECO:0000313" key="8">
    <source>
        <dbReference type="EMBL" id="MBE1455909.1"/>
    </source>
</evidence>
<accession>A0ABR9HA49</accession>
<evidence type="ECO:0000313" key="9">
    <source>
        <dbReference type="Proteomes" id="UP000598217"/>
    </source>
</evidence>
<feature type="region of interest" description="Disordered" evidence="6">
    <location>
        <begin position="286"/>
        <end position="334"/>
    </location>
</feature>
<feature type="region of interest" description="Disordered" evidence="6">
    <location>
        <begin position="367"/>
        <end position="394"/>
    </location>
</feature>
<feature type="compositionally biased region" description="Low complexity" evidence="6">
    <location>
        <begin position="311"/>
        <end position="320"/>
    </location>
</feature>
<dbReference type="EMBL" id="JADBDY010000001">
    <property type="protein sequence ID" value="MBE1455909.1"/>
    <property type="molecule type" value="Genomic_DNA"/>
</dbReference>
<evidence type="ECO:0000256" key="3">
    <source>
        <dbReference type="ARBA" id="ARBA00022777"/>
    </source>
</evidence>
<evidence type="ECO:0000256" key="1">
    <source>
        <dbReference type="ARBA" id="ARBA00022679"/>
    </source>
</evidence>
<dbReference type="InterPro" id="IPR011009">
    <property type="entry name" value="Kinase-like_dom_sf"/>
</dbReference>
<dbReference type="PANTHER" id="PTHR43289">
    <property type="entry name" value="MITOGEN-ACTIVATED PROTEIN KINASE KINASE KINASE 20-RELATED"/>
    <property type="match status" value="1"/>
</dbReference>
<feature type="compositionally biased region" description="Pro residues" evidence="6">
    <location>
        <begin position="321"/>
        <end position="332"/>
    </location>
</feature>
<feature type="region of interest" description="Disordered" evidence="6">
    <location>
        <begin position="1"/>
        <end position="20"/>
    </location>
</feature>
<evidence type="ECO:0000256" key="5">
    <source>
        <dbReference type="PROSITE-ProRule" id="PRU10141"/>
    </source>
</evidence>
<gene>
    <name evidence="8" type="ORF">H4W79_000123</name>
</gene>
<sequence length="708" mass="73921">MPPLSSADPEHVGPHQVLSRLGEGGMGEVLLVRTPDGGLAALKVIREELAHDPGFRARFAREARTAQRVRGPFTPAVLSADTEGAVPWMATEYVPGPTLREAVREHGPFPEPSLRVLALGLANALQAIHSAGLMHRDLKPGNVLLSPRGPQVIDFGIARAVEGTVLTKTGQAFGTPAYASPEQVVGRGVGPASDVFSLAGVVVFAATGRPAFGTGKSAALLTRVVRGGPDLDGVPEALRPLLTRCLAKDPAERPNADQIARTLSEQPLPPAEHGWLPTPINQSIETHRSATREAADGAPADGPGTDRASDGTPVRGAPGVPGAPAPVTPPPGTRGRTALIVGAAALATVLMTGTLGLLTTVPLPGQGADEAVAPTEADGDGRDEAADDAPAGPSDVFGGTLTEVSFAPGGESLYVTGTDHLVEVDWRTGEELHRFDARPNSLTVAANGTIAGGFLDALVVWNPDREITHYLEDPELQDWNRPDLSDDGTRVAVSVNDAENEPLVQVWDLEKEEVGFEFATESHTRNPDLNADATLLAVSDSAGTGRSTVWDLATEEAVVEFPNDGFPAVPGGEAGTHHLKYLAFHPTDPSLLAVKTSNRDIALYDLDNGETTPFETPDTGGNDLYEIHFSADGSRLAASGAEGAATRGGRVWDTATGDLLTGEGIQLYSQVAFHPEGTVVATIPPGPGDDRLLVLDGESFEVLHEFPG</sequence>
<dbReference type="RefSeq" id="WP_191276399.1">
    <property type="nucleotide sequence ID" value="NZ_BMXJ01000013.1"/>
</dbReference>
<dbReference type="PROSITE" id="PS00107">
    <property type="entry name" value="PROTEIN_KINASE_ATP"/>
    <property type="match status" value="1"/>
</dbReference>
<keyword evidence="2 5" id="KW-0547">Nucleotide-binding</keyword>
<dbReference type="Pfam" id="PF00069">
    <property type="entry name" value="Pkinase"/>
    <property type="match status" value="1"/>
</dbReference>
<evidence type="ECO:0000256" key="4">
    <source>
        <dbReference type="ARBA" id="ARBA00022840"/>
    </source>
</evidence>
<dbReference type="SUPFAM" id="SSF56112">
    <property type="entry name" value="Protein kinase-like (PK-like)"/>
    <property type="match status" value="1"/>
</dbReference>
<comment type="caution">
    <text evidence="8">The sequence shown here is derived from an EMBL/GenBank/DDBJ whole genome shotgun (WGS) entry which is preliminary data.</text>
</comment>
<dbReference type="SMART" id="SM00220">
    <property type="entry name" value="S_TKc"/>
    <property type="match status" value="1"/>
</dbReference>
<name>A0ABR9HA49_9ACTN</name>
<dbReference type="Proteomes" id="UP000598217">
    <property type="component" value="Unassembled WGS sequence"/>
</dbReference>
<feature type="compositionally biased region" description="Basic and acidic residues" evidence="6">
    <location>
        <begin position="286"/>
        <end position="295"/>
    </location>
</feature>
<evidence type="ECO:0000256" key="6">
    <source>
        <dbReference type="SAM" id="MobiDB-lite"/>
    </source>
</evidence>
<dbReference type="SUPFAM" id="SSF82171">
    <property type="entry name" value="DPP6 N-terminal domain-like"/>
    <property type="match status" value="1"/>
</dbReference>
<feature type="binding site" evidence="5">
    <location>
        <position position="43"/>
    </location>
    <ligand>
        <name>ATP</name>
        <dbReference type="ChEBI" id="CHEBI:30616"/>
    </ligand>
</feature>
<keyword evidence="3" id="KW-0418">Kinase</keyword>
<organism evidence="8 9">
    <name type="scientific">Nocardiopsis terrae</name>
    <dbReference type="NCBI Taxonomy" id="372655"/>
    <lineage>
        <taxon>Bacteria</taxon>
        <taxon>Bacillati</taxon>
        <taxon>Actinomycetota</taxon>
        <taxon>Actinomycetes</taxon>
        <taxon>Streptosporangiales</taxon>
        <taxon>Nocardiopsidaceae</taxon>
        <taxon>Nocardiopsis</taxon>
    </lineage>
</organism>
<keyword evidence="4 5" id="KW-0067">ATP-binding</keyword>
<dbReference type="PROSITE" id="PS50011">
    <property type="entry name" value="PROTEIN_KINASE_DOM"/>
    <property type="match status" value="1"/>
</dbReference>
<dbReference type="Gene3D" id="1.10.510.10">
    <property type="entry name" value="Transferase(Phosphotransferase) domain 1"/>
    <property type="match status" value="1"/>
</dbReference>
<dbReference type="InterPro" id="IPR000719">
    <property type="entry name" value="Prot_kinase_dom"/>
</dbReference>
<dbReference type="InterPro" id="IPR017441">
    <property type="entry name" value="Protein_kinase_ATP_BS"/>
</dbReference>
<dbReference type="CDD" id="cd14014">
    <property type="entry name" value="STKc_PknB_like"/>
    <property type="match status" value="1"/>
</dbReference>
<protein>
    <recommendedName>
        <fullName evidence="7">Protein kinase domain-containing protein</fullName>
    </recommendedName>
</protein>
<keyword evidence="9" id="KW-1185">Reference proteome</keyword>
<evidence type="ECO:0000259" key="7">
    <source>
        <dbReference type="PROSITE" id="PS50011"/>
    </source>
</evidence>
<keyword evidence="1" id="KW-0808">Transferase</keyword>
<feature type="domain" description="Protein kinase" evidence="7">
    <location>
        <begin position="15"/>
        <end position="276"/>
    </location>
</feature>
<dbReference type="InterPro" id="IPR008271">
    <property type="entry name" value="Ser/Thr_kinase_AS"/>
</dbReference>
<reference evidence="8 9" key="1">
    <citation type="submission" date="2020-10" db="EMBL/GenBank/DDBJ databases">
        <title>Sequencing the genomes of 1000 actinobacteria strains.</title>
        <authorList>
            <person name="Klenk H.-P."/>
        </authorList>
    </citation>
    <scope>NUCLEOTIDE SEQUENCE [LARGE SCALE GENOMIC DNA]</scope>
    <source>
        <strain evidence="8 9">DSM 45157</strain>
    </source>
</reference>
<dbReference type="PROSITE" id="PS00108">
    <property type="entry name" value="PROTEIN_KINASE_ST"/>
    <property type="match status" value="1"/>
</dbReference>
<evidence type="ECO:0000256" key="2">
    <source>
        <dbReference type="ARBA" id="ARBA00022741"/>
    </source>
</evidence>
<proteinExistence type="predicted"/>
<dbReference type="Gene3D" id="3.30.200.20">
    <property type="entry name" value="Phosphorylase Kinase, domain 1"/>
    <property type="match status" value="1"/>
</dbReference>
<dbReference type="InterPro" id="IPR015943">
    <property type="entry name" value="WD40/YVTN_repeat-like_dom_sf"/>
</dbReference>
<dbReference type="Gene3D" id="2.130.10.10">
    <property type="entry name" value="YVTN repeat-like/Quinoprotein amine dehydrogenase"/>
    <property type="match status" value="2"/>
</dbReference>